<reference evidence="3" key="1">
    <citation type="submission" date="2021-03" db="EMBL/GenBank/DDBJ databases">
        <authorList>
            <consortium name="Genoscope - CEA"/>
            <person name="William W."/>
        </authorList>
    </citation>
    <scope>NUCLEOTIDE SEQUENCE</scope>
    <source>
        <strain evidence="3">Doubled-haploid Pahang</strain>
    </source>
</reference>
<dbReference type="GO" id="GO:0006357">
    <property type="term" value="P:regulation of transcription by RNA polymerase II"/>
    <property type="evidence" value="ECO:0000318"/>
    <property type="project" value="GO_Central"/>
</dbReference>
<dbReference type="InterPro" id="IPR046467">
    <property type="entry name" value="PHL_dom"/>
</dbReference>
<dbReference type="InterPro" id="IPR021950">
    <property type="entry name" value="Spt20"/>
</dbReference>
<name>A0A804KY99_MUSAM</name>
<accession>A0A804KY99</accession>
<reference evidence="4" key="2">
    <citation type="submission" date="2021-05" db="UniProtKB">
        <authorList>
            <consortium name="EnsemblPlants"/>
        </authorList>
    </citation>
    <scope>IDENTIFICATION</scope>
    <source>
        <strain evidence="4">subsp. malaccensis</strain>
    </source>
</reference>
<feature type="domain" description="Spt20-like SEP" evidence="1">
    <location>
        <begin position="14"/>
        <end position="133"/>
    </location>
</feature>
<gene>
    <name evidence="3" type="ORF">GSMUA_323080.1</name>
</gene>
<dbReference type="EMBL" id="HG996476">
    <property type="protein sequence ID" value="CAG1854082.1"/>
    <property type="molecule type" value="Genomic_DNA"/>
</dbReference>
<dbReference type="PANTHER" id="PTHR13526">
    <property type="entry name" value="TRANSCRIPTION FACTOR SPT20 HOMOLOG"/>
    <property type="match status" value="1"/>
</dbReference>
<protein>
    <submittedName>
        <fullName evidence="3">(wild Malaysian banana) hypothetical protein</fullName>
    </submittedName>
</protein>
<sequence>MLLPLLEDVPKLLHPYDRTSKILFSAIECGWLPGDMLDYIPCKYYNGTLFCEVWDFRTSLSKLGLGGCDSSHDEFPKVQKVCLRMGNESVVKDLQSISDDSWTYDDLLQVESGIIKSLQPLLYLCPKPSLDRLCRTPSSKKLDLSIMGRRLTRKQHDEPEIGLKSVPMEMASSRIIDNLKTQTSGSLEHGGLCYARNTILRSMPFIQQATDWNHSILHTLQMASQPFNISDAGCSLPVPNNAAAIPSFLLPPDHNSKNSLLHTEYCATLGKRSQFQEEVTQNTAVKRPKQGTPVSDISQAEKNVLPGIQEQRRVKLSKKQQEVQISQLVVTCDRHSCPLISETSMKIIPEVEVQMTSQLYKEAAKDMVKEEPTEAKVLCRSDLVKGKKDNLVDARSKILKQQLSVQRSLPFRLQCDKDGPSFVKHPKNGDFSRKRKSTQGYQVSAESSDQFPVSQLSENQILSLGTSRTCQEVAATKLQKEDTAVDPVASVGTASMTSVSNSTLVQVSKMILKKKPKALTSAFAEGTMGINFDTSVNATRVQDISNGSLAEIIPAPAPSEANDDTTILEKFSKIQIITQRYGLGCKKNKVDSYIMTKASSCSLLPPVGILMPEDSEEIDGSRNVCKTRILTYRRVLFFFGGSSLPLSASESWRKLVLTEFDEPCGHKVGAEIVYITDEKRFHIALLPTLHLADLFAAQFTSLMEHDGYELMNDRLEHSSSTTSDSSFSSSQHNGFPGVPLLPYGTSNMDHPLRRVTTLDKSICTTHLHHFSHKKILLPTRLTSSFAVARQQQLEALTNLGFMHQHIPNGWRSTTLYEDTSGTVNSAAFLSLNGLQQSPEQPQRILQSKVAGGGTEDDVMCGKELGQISCSKNPCQRFLNRGTSQITQAVDLAKTRLAVGPGMNVGLGMGRTSNGSGMTLNLDHALGRSNVYPFQNRDTYLLHFNRPLMDLCNNTCDPQYQLHVDLQQSLLQNLQHQQLQRLGPLEQHNLPVIPAAVSPRQLPRVPGKQVISGIVNAGIPQLSSQSVNCGGRFTKEDNHGKDTV</sequence>
<evidence type="ECO:0000313" key="3">
    <source>
        <dbReference type="EMBL" id="CAG1854082.1"/>
    </source>
</evidence>
<dbReference type="Proteomes" id="UP000012960">
    <property type="component" value="Unplaced"/>
</dbReference>
<evidence type="ECO:0000313" key="5">
    <source>
        <dbReference type="Proteomes" id="UP000012960"/>
    </source>
</evidence>
<proteinExistence type="predicted"/>
<dbReference type="GO" id="GO:0003712">
    <property type="term" value="F:transcription coregulator activity"/>
    <property type="evidence" value="ECO:0000318"/>
    <property type="project" value="GO_Central"/>
</dbReference>
<dbReference type="GO" id="GO:0000124">
    <property type="term" value="C:SAGA complex"/>
    <property type="evidence" value="ECO:0000318"/>
    <property type="project" value="GO_Central"/>
</dbReference>
<dbReference type="InParanoid" id="A0A804KY99"/>
<dbReference type="EnsemblPlants" id="Ma10_t20130.1">
    <property type="protein sequence ID" value="Ma10_p20130.1"/>
    <property type="gene ID" value="Ma10_g20130"/>
</dbReference>
<evidence type="ECO:0000259" key="1">
    <source>
        <dbReference type="Pfam" id="PF12090"/>
    </source>
</evidence>
<evidence type="ECO:0000313" key="4">
    <source>
        <dbReference type="EnsemblPlants" id="Ma10_p20130.1"/>
    </source>
</evidence>
<feature type="domain" description="PHL" evidence="2">
    <location>
        <begin position="618"/>
        <end position="717"/>
    </location>
</feature>
<dbReference type="InterPro" id="IPR046468">
    <property type="entry name" value="Spt20-like_SEP"/>
</dbReference>
<dbReference type="OMA" id="FPKVQKV"/>
<dbReference type="Pfam" id="PF20474">
    <property type="entry name" value="PHL"/>
    <property type="match status" value="1"/>
</dbReference>
<keyword evidence="5" id="KW-1185">Reference proteome</keyword>
<dbReference type="AlphaFoldDB" id="A0A804KY99"/>
<dbReference type="Gramene" id="Ma10_t20130.1">
    <property type="protein sequence ID" value="Ma10_p20130.1"/>
    <property type="gene ID" value="Ma10_g20130"/>
</dbReference>
<organism evidence="4 5">
    <name type="scientific">Musa acuminata subsp. malaccensis</name>
    <name type="common">Wild banana</name>
    <name type="synonym">Musa malaccensis</name>
    <dbReference type="NCBI Taxonomy" id="214687"/>
    <lineage>
        <taxon>Eukaryota</taxon>
        <taxon>Viridiplantae</taxon>
        <taxon>Streptophyta</taxon>
        <taxon>Embryophyta</taxon>
        <taxon>Tracheophyta</taxon>
        <taxon>Spermatophyta</taxon>
        <taxon>Magnoliopsida</taxon>
        <taxon>Liliopsida</taxon>
        <taxon>Zingiberales</taxon>
        <taxon>Musaceae</taxon>
        <taxon>Musa</taxon>
    </lineage>
</organism>
<evidence type="ECO:0000259" key="2">
    <source>
        <dbReference type="Pfam" id="PF20474"/>
    </source>
</evidence>
<dbReference type="Pfam" id="PF12090">
    <property type="entry name" value="Spt20_SEP"/>
    <property type="match status" value="1"/>
</dbReference>
<dbReference type="OrthoDB" id="773825at2759"/>
<dbReference type="PANTHER" id="PTHR13526:SF8">
    <property type="entry name" value="TRANSCRIPTION FACTOR SPT20 HOMOLOG"/>
    <property type="match status" value="1"/>
</dbReference>